<evidence type="ECO:0000313" key="5">
    <source>
        <dbReference type="Proteomes" id="UP001172681"/>
    </source>
</evidence>
<organism evidence="4 5">
    <name type="scientific">Knufia peltigerae</name>
    <dbReference type="NCBI Taxonomy" id="1002370"/>
    <lineage>
        <taxon>Eukaryota</taxon>
        <taxon>Fungi</taxon>
        <taxon>Dikarya</taxon>
        <taxon>Ascomycota</taxon>
        <taxon>Pezizomycotina</taxon>
        <taxon>Eurotiomycetes</taxon>
        <taxon>Chaetothyriomycetidae</taxon>
        <taxon>Chaetothyriales</taxon>
        <taxon>Trichomeriaceae</taxon>
        <taxon>Knufia</taxon>
    </lineage>
</organism>
<dbReference type="Gene3D" id="3.90.25.10">
    <property type="entry name" value="UDP-galactose 4-epimerase, domain 1"/>
    <property type="match status" value="1"/>
</dbReference>
<protein>
    <recommendedName>
        <fullName evidence="3">NmrA-like domain-containing protein</fullName>
    </recommendedName>
</protein>
<dbReference type="PANTHER" id="PTHR42748:SF26">
    <property type="entry name" value="NMRA-LIKE DOMAIN-CONTAINING PROTEIN"/>
    <property type="match status" value="1"/>
</dbReference>
<dbReference type="Pfam" id="PF05368">
    <property type="entry name" value="NmrA"/>
    <property type="match status" value="1"/>
</dbReference>
<keyword evidence="2" id="KW-0521">NADP</keyword>
<evidence type="ECO:0000256" key="1">
    <source>
        <dbReference type="ARBA" id="ARBA00006328"/>
    </source>
</evidence>
<keyword evidence="5" id="KW-1185">Reference proteome</keyword>
<dbReference type="InterPro" id="IPR051164">
    <property type="entry name" value="NmrA-like_oxidored"/>
</dbReference>
<dbReference type="Proteomes" id="UP001172681">
    <property type="component" value="Unassembled WGS sequence"/>
</dbReference>
<comment type="caution">
    <text evidence="4">The sequence shown here is derived from an EMBL/GenBank/DDBJ whole genome shotgun (WGS) entry which is preliminary data.</text>
</comment>
<name>A0AA39CSH3_9EURO</name>
<dbReference type="PANTHER" id="PTHR42748">
    <property type="entry name" value="NITROGEN METABOLITE REPRESSION PROTEIN NMRA FAMILY MEMBER"/>
    <property type="match status" value="1"/>
</dbReference>
<gene>
    <name evidence="4" type="ORF">H2204_012300</name>
</gene>
<dbReference type="InterPro" id="IPR036291">
    <property type="entry name" value="NAD(P)-bd_dom_sf"/>
</dbReference>
<evidence type="ECO:0000256" key="2">
    <source>
        <dbReference type="ARBA" id="ARBA00022857"/>
    </source>
</evidence>
<dbReference type="EMBL" id="JAPDRN010000124">
    <property type="protein sequence ID" value="KAJ9620390.1"/>
    <property type="molecule type" value="Genomic_DNA"/>
</dbReference>
<dbReference type="AlphaFoldDB" id="A0AA39CSH3"/>
<proteinExistence type="inferred from homology"/>
<sequence length="371" mass="40172">MSKTIAVLGATGTQGGSVVRTFLTLPGWKVRAITRTPSSLAAQNLASSGAEVVRADLDDPKSLDAAFFGAHAIFAVTDFWQFAQSPKTHELAAKEGITWNEAAYRLEAQHGFNIMDAAARACAGVTTAEGEGEGDCVLERLVFSSLSGARRASKGKYSWVYHFDSKRRVVDYLAEKASGSGPVSGGGGQEDQRQHQQIYKALLDRTSYVQIGWFLDNWSKNPLLMPKKDETGMYTFKWIGSPSSAPQHFLPFTHPPTDTGAFVEALVLKAPPGTTMLGVSDLMGYSEFVDRWAAFHGVEARLDHLSVEDLDAMMPGGFGIEVAQTSAYVAEFGWDGGEGAVMPESVGVDPARLTGVDEYIRTADWKVVFEQ</sequence>
<reference evidence="4" key="1">
    <citation type="submission" date="2022-10" db="EMBL/GenBank/DDBJ databases">
        <title>Culturing micro-colonial fungi from biological soil crusts in the Mojave desert and describing Neophaeococcomyces mojavensis, and introducing the new genera and species Taxawa tesnikishii.</title>
        <authorList>
            <person name="Kurbessoian T."/>
            <person name="Stajich J.E."/>
        </authorList>
    </citation>
    <scope>NUCLEOTIDE SEQUENCE</scope>
    <source>
        <strain evidence="4">TK_35</strain>
    </source>
</reference>
<dbReference type="SUPFAM" id="SSF51735">
    <property type="entry name" value="NAD(P)-binding Rossmann-fold domains"/>
    <property type="match status" value="1"/>
</dbReference>
<evidence type="ECO:0000313" key="4">
    <source>
        <dbReference type="EMBL" id="KAJ9620390.1"/>
    </source>
</evidence>
<dbReference type="Gene3D" id="3.40.50.720">
    <property type="entry name" value="NAD(P)-binding Rossmann-like Domain"/>
    <property type="match status" value="1"/>
</dbReference>
<accession>A0AA39CSH3</accession>
<dbReference type="InterPro" id="IPR008030">
    <property type="entry name" value="NmrA-like"/>
</dbReference>
<feature type="domain" description="NmrA-like" evidence="3">
    <location>
        <begin position="1"/>
        <end position="175"/>
    </location>
</feature>
<dbReference type="GO" id="GO:0005634">
    <property type="term" value="C:nucleus"/>
    <property type="evidence" value="ECO:0007669"/>
    <property type="project" value="TreeGrafter"/>
</dbReference>
<evidence type="ECO:0000259" key="3">
    <source>
        <dbReference type="Pfam" id="PF05368"/>
    </source>
</evidence>
<comment type="similarity">
    <text evidence="1">Belongs to the NmrA-type oxidoreductase family.</text>
</comment>